<reference evidence="1" key="2">
    <citation type="submission" date="2002-03" db="EMBL/GenBank/DDBJ databases">
        <authorList>
            <consortium name="The Anopheles Genome Sequencing Consortium"/>
        </authorList>
    </citation>
    <scope>NUCLEOTIDE SEQUENCE</scope>
    <source>
        <strain evidence="1">PEST</strain>
    </source>
</reference>
<keyword evidence="3" id="KW-1185">Reference proteome</keyword>
<proteinExistence type="predicted"/>
<dbReference type="HOGENOM" id="CLU_2783093_0_0_1"/>
<evidence type="ECO:0000313" key="2">
    <source>
        <dbReference type="EnsemblMetazoa" id="AGAP009476-PA"/>
    </source>
</evidence>
<reference evidence="2" key="6">
    <citation type="submission" date="2020-05" db="UniProtKB">
        <authorList>
            <consortium name="EnsemblMetazoa"/>
        </authorList>
    </citation>
    <scope>IDENTIFICATION</scope>
    <source>
        <strain evidence="2">PEST</strain>
    </source>
</reference>
<organism evidence="1">
    <name type="scientific">Anopheles gambiae</name>
    <name type="common">African malaria mosquito</name>
    <dbReference type="NCBI Taxonomy" id="7165"/>
    <lineage>
        <taxon>Eukaryota</taxon>
        <taxon>Metazoa</taxon>
        <taxon>Ecdysozoa</taxon>
        <taxon>Arthropoda</taxon>
        <taxon>Hexapoda</taxon>
        <taxon>Insecta</taxon>
        <taxon>Pterygota</taxon>
        <taxon>Neoptera</taxon>
        <taxon>Endopterygota</taxon>
        <taxon>Diptera</taxon>
        <taxon>Nematocera</taxon>
        <taxon>Culicoidea</taxon>
        <taxon>Culicidae</taxon>
        <taxon>Anophelinae</taxon>
        <taxon>Anopheles</taxon>
    </lineage>
</organism>
<protein>
    <submittedName>
        <fullName evidence="1">AGAP009476-PA</fullName>
    </submittedName>
</protein>
<reference evidence="1 2" key="3">
    <citation type="journal article" date="2004" name="Trends Parasitol.">
        <title>The Anopheles gambiae genome: an update.</title>
        <authorList>
            <person name="Mongin E."/>
            <person name="Louis C."/>
            <person name="Holt R.A."/>
            <person name="Birney E."/>
            <person name="Collins F.H."/>
        </authorList>
    </citation>
    <scope>NUCLEOTIDE SEQUENCE</scope>
    <source>
        <strain evidence="1 2">PEST</strain>
    </source>
</reference>
<name>A0NC91_ANOGA</name>
<sequence length="69" mass="7941">GGTHEQPFVLVKVWLSTRSQQVFIFLGICQCFSFDPKIVCDFSELSTNTFVQRRALHIQIEKQIAVQKV</sequence>
<feature type="non-terminal residue" evidence="1">
    <location>
        <position position="1"/>
    </location>
</feature>
<reference evidence="1 3" key="1">
    <citation type="journal article" date="2002" name="Science">
        <title>The genome sequence of the malaria mosquito Anopheles gambiae.</title>
        <authorList>
            <person name="Holt R.A."/>
            <person name="Subramanian G.M."/>
            <person name="Halpern A."/>
            <person name="Sutton G.G."/>
            <person name="Charlab R."/>
            <person name="Nusskern D.R."/>
            <person name="Wincker P."/>
            <person name="Clark A.G."/>
            <person name="Ribeiro J.M."/>
            <person name="Wides R."/>
            <person name="Salzberg S.L."/>
            <person name="Loftus B."/>
            <person name="Yandell M."/>
            <person name="Majoros W.H."/>
            <person name="Rusch D.B."/>
            <person name="Lai Z."/>
            <person name="Kraft C.L."/>
            <person name="Abril J.F."/>
            <person name="Anthouard V."/>
            <person name="Arensburger P."/>
            <person name="Atkinson P.W."/>
            <person name="Baden H."/>
            <person name="de Berardinis V."/>
            <person name="Baldwin D."/>
            <person name="Benes V."/>
            <person name="Biedler J."/>
            <person name="Blass C."/>
            <person name="Bolanos R."/>
            <person name="Boscus D."/>
            <person name="Barnstead M."/>
            <person name="Cai S."/>
            <person name="Center A."/>
            <person name="Chaturverdi K."/>
            <person name="Christophides G.K."/>
            <person name="Chrystal M.A."/>
            <person name="Clamp M."/>
            <person name="Cravchik A."/>
            <person name="Curwen V."/>
            <person name="Dana A."/>
            <person name="Delcher A."/>
            <person name="Dew I."/>
            <person name="Evans C.A."/>
            <person name="Flanigan M."/>
            <person name="Grundschober-Freimoser A."/>
            <person name="Friedli L."/>
            <person name="Gu Z."/>
            <person name="Guan P."/>
            <person name="Guigo R."/>
            <person name="Hillenmeyer M.E."/>
            <person name="Hladun S.L."/>
            <person name="Hogan J.R."/>
            <person name="Hong Y.S."/>
            <person name="Hoover J."/>
            <person name="Jaillon O."/>
            <person name="Ke Z."/>
            <person name="Kodira C."/>
            <person name="Kokoza E."/>
            <person name="Koutsos A."/>
            <person name="Letunic I."/>
            <person name="Levitsky A."/>
            <person name="Liang Y."/>
            <person name="Lin J.J."/>
            <person name="Lobo N.F."/>
            <person name="Lopez J.R."/>
            <person name="Malek J.A."/>
            <person name="McIntosh T.C."/>
            <person name="Meister S."/>
            <person name="Miller J."/>
            <person name="Mobarry C."/>
            <person name="Mongin E."/>
            <person name="Murphy S.D."/>
            <person name="O'Brochta D.A."/>
            <person name="Pfannkoch C."/>
            <person name="Qi R."/>
            <person name="Regier M.A."/>
            <person name="Remington K."/>
            <person name="Shao H."/>
            <person name="Sharakhova M.V."/>
            <person name="Sitter C.D."/>
            <person name="Shetty J."/>
            <person name="Smith T.J."/>
            <person name="Strong R."/>
            <person name="Sun J."/>
            <person name="Thomasova D."/>
            <person name="Ton L.Q."/>
            <person name="Topalis P."/>
            <person name="Tu Z."/>
            <person name="Unger M.F."/>
            <person name="Walenz B."/>
            <person name="Wang A."/>
            <person name="Wang J."/>
            <person name="Wang M."/>
            <person name="Wang X."/>
            <person name="Woodford K.J."/>
            <person name="Wortman J.R."/>
            <person name="Wu M."/>
            <person name="Yao A."/>
            <person name="Zdobnov E.M."/>
            <person name="Zhang H."/>
            <person name="Zhao Q."/>
            <person name="Zhao S."/>
            <person name="Zhu S.C."/>
            <person name="Zhimulev I."/>
            <person name="Coluzzi M."/>
            <person name="della Torre A."/>
            <person name="Roth C.W."/>
            <person name="Louis C."/>
            <person name="Kalush F."/>
            <person name="Mural R.J."/>
            <person name="Myers E.W."/>
            <person name="Adams M.D."/>
            <person name="Smith H.O."/>
            <person name="Broder S."/>
            <person name="Gardner M.J."/>
            <person name="Fraser C.M."/>
            <person name="Birney E."/>
            <person name="Bork P."/>
            <person name="Brey P.T."/>
            <person name="Venter J.C."/>
            <person name="Weissenbach J."/>
            <person name="Kafatos F.C."/>
            <person name="Collins F.H."/>
            <person name="Hoffman S.L."/>
        </authorList>
    </citation>
    <scope>NUCLEOTIDE SEQUENCE [LARGE SCALE GENOMIC DNA]</scope>
    <source>
        <strain evidence="1 3">PEST</strain>
    </source>
</reference>
<gene>
    <name evidence="1" type="ORF">AgaP_AGAP009476</name>
</gene>
<dbReference type="EnsemblMetazoa" id="AGAP009476-RA">
    <property type="protein sequence ID" value="AGAP009476-PA"/>
    <property type="gene ID" value="AGAP009476"/>
</dbReference>
<reference evidence="1" key="5">
    <citation type="submission" date="2011-05" db="EMBL/GenBank/DDBJ databases">
        <authorList>
            <consortium name="VectorBase"/>
        </authorList>
    </citation>
    <scope>NUCLEOTIDE SEQUENCE</scope>
    <source>
        <strain evidence="1">PEST</strain>
    </source>
</reference>
<dbReference type="EMBL" id="AAAB01008839">
    <property type="protein sequence ID" value="EAU77406.1"/>
    <property type="molecule type" value="Genomic_DNA"/>
</dbReference>
<evidence type="ECO:0000313" key="1">
    <source>
        <dbReference type="EMBL" id="EAU77406.1"/>
    </source>
</evidence>
<reference evidence="1" key="4">
    <citation type="journal article" date="2007" name="Genome Biol.">
        <title>Update of the Anopheles gambiae PEST genome assembly.</title>
        <authorList>
            <person name="Sharakhova M.V."/>
            <person name="Hammond M.P."/>
            <person name="Lobo N.F."/>
            <person name="Krzywinski J."/>
            <person name="Unger M.F."/>
            <person name="Hillenmeyer M.E."/>
            <person name="Bruggner R.V."/>
            <person name="Birney E."/>
            <person name="Collins F.H."/>
        </authorList>
    </citation>
    <scope>NUCLEOTIDE SEQUENCE</scope>
    <source>
        <strain evidence="1">PEST</strain>
    </source>
</reference>
<evidence type="ECO:0000313" key="3">
    <source>
        <dbReference type="Proteomes" id="UP000007062"/>
    </source>
</evidence>
<dbReference type="VEuPathDB" id="VectorBase:AGAP009476"/>
<dbReference type="AlphaFoldDB" id="A0NC91"/>
<dbReference type="Proteomes" id="UP000007062">
    <property type="component" value="Chromosome 3R"/>
</dbReference>
<accession>A0NC91</accession>
<dbReference type="PaxDb" id="7165-AGAP009476-PA"/>